<feature type="transmembrane region" description="Helical" evidence="2">
    <location>
        <begin position="16"/>
        <end position="44"/>
    </location>
</feature>
<protein>
    <submittedName>
        <fullName evidence="3">Uncharacterized protein</fullName>
    </submittedName>
</protein>
<feature type="compositionally biased region" description="Low complexity" evidence="1">
    <location>
        <begin position="283"/>
        <end position="293"/>
    </location>
</feature>
<organism evidence="3 4">
    <name type="scientific">Tribonema minus</name>
    <dbReference type="NCBI Taxonomy" id="303371"/>
    <lineage>
        <taxon>Eukaryota</taxon>
        <taxon>Sar</taxon>
        <taxon>Stramenopiles</taxon>
        <taxon>Ochrophyta</taxon>
        <taxon>PX clade</taxon>
        <taxon>Xanthophyceae</taxon>
        <taxon>Tribonematales</taxon>
        <taxon>Tribonemataceae</taxon>
        <taxon>Tribonema</taxon>
    </lineage>
</organism>
<keyword evidence="4" id="KW-1185">Reference proteome</keyword>
<keyword evidence="2" id="KW-0472">Membrane</keyword>
<feature type="transmembrane region" description="Helical" evidence="2">
    <location>
        <begin position="667"/>
        <end position="693"/>
    </location>
</feature>
<accession>A0A835YPD1</accession>
<feature type="transmembrane region" description="Helical" evidence="2">
    <location>
        <begin position="515"/>
        <end position="540"/>
    </location>
</feature>
<evidence type="ECO:0000313" key="4">
    <source>
        <dbReference type="Proteomes" id="UP000664859"/>
    </source>
</evidence>
<sequence length="1240" mass="133902">MPPILGGPSAALHQPYAAAALCVSIISAAAACQVGFLYTSWTALQLQQCTRRRSGHKVCEAGRHDNSCQITRACCRHGRRPSWDLPSPERYAPRRGSAEKGRRRSRSGSMSGDPGFEEEAAEHHLVFRSAEKGRRRSRSGSMSGDPGLEEEAGASFKFHKGSAQDEHPPTANQGGDPPRATPLKAPISSPSSSSSSDSSVGNAQPPATTPAAAVTPPSPRKPPPPKLAPLGPVRTSPSSSPKAGGGLTSPTWAGPQGTPDASPGGSPNRSLNGEEEGEGRGGAAQAAAPGKNAVSPRSVAAASDARVPALSIATQQQQQRSTDAPHLAAAHSARPQEQEGNAAHTPVAVKRRRTVVEVAADVVDGVAANPYVINLSTALLALSFLLDLYPSIPNVSTQPSTTLRVREARVSSAAVELEDPTVYNTDAARKVAGDTETVVTVAMSLLIILKFFTWQLSVGTAESLLIIIKFITWQGLLATSPEGRVALSLFWRRFKLFLPIWGEPRNLTQEVYNRLIALTWIHLTAAVVLVVLAAASGFGLEWAPQFSSMEGVGVPLSVLIFLKAFTLSFVTGALFSHMDLALSLEVFGCMVCARKWHEMREARRTQKHGTHVPKVVLDWEYVMLCVKLKLLDLLFGVWVWAGIGWSFSPEREYSERWNVKTMLSWIVFVQFMTDIWSVFLGAVLCLLVSQYLLRRAKRKERGEASPNKYPYPKSTLKPNWMLFSLGEPDEEIGNGDIEIRSRRRRSSEYDTETEEGGGGSPRGGSDHGGGGQDPRHGPDDRRGSQGSDGGGGSAHNAIYSQSFTAGVDGSRRGSKRGPSASRHQHMLLLDEKFVMDPDAFRRYCDVICHELLLLLLDETFVMDPDAFRRRWNGLDECGSFRVRVGAVPPVGVIAAHLRHQRFAVIASGSVNGLTKVYACAGALTRPQQQQGRAALLPTQAPVVGATIKHELLLHRQKLMSDARRCCPASASARCQVYACAGALTRTQQPVPAAPPCAFYIELVCDEGSREVAVACSALVRRYEKDYATAAAAAQEYPTAFFFCVRACAPLRCDMNRIMPLLLLLNSAPPLLIFFRYFFFVRAHRSGATTRSWCRSSCATCGSATSCPTTAPCISSEQRCSSAQPPRAATATRRLGDIVPDDRAVTGACAIGAVLAKRSRAGLLLLQCSTTRANRHRKPRQHRPATAPCGSDHQARPSAQLRRGPTHCRQCWPRAPPAPPSTAAAASVLNYKRRAMTCGNK</sequence>
<feature type="transmembrane region" description="Helical" evidence="2">
    <location>
        <begin position="552"/>
        <end position="575"/>
    </location>
</feature>
<dbReference type="Proteomes" id="UP000664859">
    <property type="component" value="Unassembled WGS sequence"/>
</dbReference>
<dbReference type="OrthoDB" id="200949at2759"/>
<reference evidence="3" key="1">
    <citation type="submission" date="2021-02" db="EMBL/GenBank/DDBJ databases">
        <title>First Annotated Genome of the Yellow-green Alga Tribonema minus.</title>
        <authorList>
            <person name="Mahan K.M."/>
        </authorList>
    </citation>
    <scope>NUCLEOTIDE SEQUENCE</scope>
    <source>
        <strain evidence="3">UTEX B ZZ1240</strain>
    </source>
</reference>
<feature type="compositionally biased region" description="Polar residues" evidence="1">
    <location>
        <begin position="312"/>
        <end position="322"/>
    </location>
</feature>
<proteinExistence type="predicted"/>
<gene>
    <name evidence="3" type="ORF">JKP88DRAFT_247768</name>
</gene>
<dbReference type="EMBL" id="JAFCMP010000510">
    <property type="protein sequence ID" value="KAG5178965.1"/>
    <property type="molecule type" value="Genomic_DNA"/>
</dbReference>
<feature type="compositionally biased region" description="Low complexity" evidence="1">
    <location>
        <begin position="188"/>
        <end position="215"/>
    </location>
</feature>
<comment type="caution">
    <text evidence="3">The sequence shown here is derived from an EMBL/GenBank/DDBJ whole genome shotgun (WGS) entry which is preliminary data.</text>
</comment>
<evidence type="ECO:0000256" key="1">
    <source>
        <dbReference type="SAM" id="MobiDB-lite"/>
    </source>
</evidence>
<keyword evidence="2" id="KW-1133">Transmembrane helix</keyword>
<feature type="region of interest" description="Disordered" evidence="1">
    <location>
        <begin position="732"/>
        <end position="823"/>
    </location>
</feature>
<name>A0A835YPD1_9STRA</name>
<feature type="compositionally biased region" description="Pro residues" evidence="1">
    <location>
        <begin position="216"/>
        <end position="227"/>
    </location>
</feature>
<feature type="transmembrane region" description="Helical" evidence="2">
    <location>
        <begin position="1060"/>
        <end position="1079"/>
    </location>
</feature>
<evidence type="ECO:0000256" key="2">
    <source>
        <dbReference type="SAM" id="Phobius"/>
    </source>
</evidence>
<feature type="compositionally biased region" description="Basic and acidic residues" evidence="1">
    <location>
        <begin position="773"/>
        <end position="783"/>
    </location>
</feature>
<feature type="region of interest" description="Disordered" evidence="1">
    <location>
        <begin position="84"/>
        <end position="346"/>
    </location>
</feature>
<feature type="compositionally biased region" description="Basic and acidic residues" evidence="1">
    <location>
        <begin position="121"/>
        <end position="132"/>
    </location>
</feature>
<evidence type="ECO:0000313" key="3">
    <source>
        <dbReference type="EMBL" id="KAG5178965.1"/>
    </source>
</evidence>
<dbReference type="AlphaFoldDB" id="A0A835YPD1"/>
<feature type="region of interest" description="Disordered" evidence="1">
    <location>
        <begin position="1172"/>
        <end position="1206"/>
    </location>
</feature>
<feature type="compositionally biased region" description="Basic residues" evidence="1">
    <location>
        <begin position="1172"/>
        <end position="1182"/>
    </location>
</feature>
<keyword evidence="2" id="KW-0812">Transmembrane</keyword>
<feature type="compositionally biased region" description="Gly residues" evidence="1">
    <location>
        <begin position="756"/>
        <end position="772"/>
    </location>
</feature>
<feature type="transmembrane region" description="Helical" evidence="2">
    <location>
        <begin position="630"/>
        <end position="647"/>
    </location>
</feature>